<dbReference type="KEGG" id="gah:GAH_01211"/>
<dbReference type="InParanoid" id="A0A0F7IFC4"/>
<dbReference type="AlphaFoldDB" id="A0A0F7IFC4"/>
<reference evidence="1 2" key="1">
    <citation type="submission" date="2015-04" db="EMBL/GenBank/DDBJ databases">
        <title>The complete genome sequence of the hyperthermophilic, obligate iron-reducing archaeon Geoglobus ahangari strain 234T.</title>
        <authorList>
            <person name="Manzella M.P."/>
            <person name="Holmes D.E."/>
            <person name="Rocheleau J.M."/>
            <person name="Chung A."/>
            <person name="Reguera G."/>
            <person name="Kashefi K."/>
        </authorList>
    </citation>
    <scope>NUCLEOTIDE SEQUENCE [LARGE SCALE GENOMIC DNA]</scope>
    <source>
        <strain evidence="1 2">234</strain>
    </source>
</reference>
<gene>
    <name evidence="1" type="ORF">GAH_01211</name>
</gene>
<sequence length="223" mass="26078">MMRKREVAKRVFAYELVRSTYQIQEEDSPKYILTPTGERANRIFSVAVLLDKEEIGADTNFWRLRLTDPTGTFYATVGRFQPEALEVVSEINVPELVAVVGKTRVFEGTSRKLVSLRPESIAVVDLAVRDYWVLETAKRTLERIEAMEKREGEDVELAWQIYNPDLNEYREMVKKALLTVKEDVEVMEKIEKAEEEGEEEEEFDFTEFEFEEEEFDLTDLLED</sequence>
<dbReference type="STRING" id="113653.GAH_01211"/>
<dbReference type="RefSeq" id="WP_048095328.1">
    <property type="nucleotide sequence ID" value="NZ_CP011267.1"/>
</dbReference>
<evidence type="ECO:0000313" key="2">
    <source>
        <dbReference type="Proteomes" id="UP000034723"/>
    </source>
</evidence>
<organism evidence="1 2">
    <name type="scientific">Geoglobus ahangari</name>
    <dbReference type="NCBI Taxonomy" id="113653"/>
    <lineage>
        <taxon>Archaea</taxon>
        <taxon>Methanobacteriati</taxon>
        <taxon>Methanobacteriota</taxon>
        <taxon>Archaeoglobi</taxon>
        <taxon>Archaeoglobales</taxon>
        <taxon>Archaeoglobaceae</taxon>
        <taxon>Geoglobus</taxon>
    </lineage>
</organism>
<accession>A0A0F7IFC4</accession>
<dbReference type="OrthoDB" id="56523at2157"/>
<proteinExistence type="predicted"/>
<dbReference type="HOGENOM" id="CLU_080075_1_0_2"/>
<name>A0A0F7IFC4_9EURY</name>
<keyword evidence="2" id="KW-1185">Reference proteome</keyword>
<dbReference type="EMBL" id="CP011267">
    <property type="protein sequence ID" value="AKG91479.1"/>
    <property type="molecule type" value="Genomic_DNA"/>
</dbReference>
<protein>
    <submittedName>
        <fullName evidence="1">Uncharacterized protein conserved in archaea</fullName>
    </submittedName>
</protein>
<evidence type="ECO:0000313" key="1">
    <source>
        <dbReference type="EMBL" id="AKG91479.1"/>
    </source>
</evidence>
<dbReference type="GeneID" id="24803783"/>
<dbReference type="Proteomes" id="UP000034723">
    <property type="component" value="Chromosome"/>
</dbReference>